<keyword evidence="2" id="KW-1185">Reference proteome</keyword>
<dbReference type="EMBL" id="CM055737">
    <property type="protein sequence ID" value="KAJ8005657.1"/>
    <property type="molecule type" value="Genomic_DNA"/>
</dbReference>
<sequence length="422" mass="48642">MEDLGTDLGTVLDTNATDLTVMDVYDIAAVLGGDFEQVVDRFGCEALLPLMPKVVRVLEILEVLVTRNMNPETEDLRRDLDMLRLERRERLEKESTRLRELELVEDVWRAEAQERLSQITQLQVENNKLRKSLSLIDSPVTEEELERKECVSERELQVMTKLKDMVDRQRDEIQEKDHELNLKSEDLKALQHNQHCLRKINLELRHKTRVLEAQCKAVIQQKAELEATSQGSQKELEGLRQEVTKLKADHQDWKMKRAEEEEVSAMTRSSPGRTKSLTPASEASFMHSSFWSECGGDHEFQDDSHRLCTQSDEDPDALDMKTSDRPLFTLQELQDVLQERNELKSQVFMLQEEAIYYKSEELEDEFSGMSWDSAHESTPASTEEPASRIKHLIFTAVMPMVAAGLIGDDPTLQPIRRFMSLV</sequence>
<gene>
    <name evidence="1" type="ORF">DPEC_G00120210</name>
</gene>
<evidence type="ECO:0000313" key="1">
    <source>
        <dbReference type="EMBL" id="KAJ8005657.1"/>
    </source>
</evidence>
<name>A0ACC2GPS9_DALPE</name>
<comment type="caution">
    <text evidence="1">The sequence shown here is derived from an EMBL/GenBank/DDBJ whole genome shotgun (WGS) entry which is preliminary data.</text>
</comment>
<dbReference type="Proteomes" id="UP001157502">
    <property type="component" value="Chromosome 10"/>
</dbReference>
<reference evidence="1" key="1">
    <citation type="submission" date="2021-05" db="EMBL/GenBank/DDBJ databases">
        <authorList>
            <person name="Pan Q."/>
            <person name="Jouanno E."/>
            <person name="Zahm M."/>
            <person name="Klopp C."/>
            <person name="Cabau C."/>
            <person name="Louis A."/>
            <person name="Berthelot C."/>
            <person name="Parey E."/>
            <person name="Roest Crollius H."/>
            <person name="Montfort J."/>
            <person name="Robinson-Rechavi M."/>
            <person name="Bouchez O."/>
            <person name="Lampietro C."/>
            <person name="Lopez Roques C."/>
            <person name="Donnadieu C."/>
            <person name="Postlethwait J."/>
            <person name="Bobe J."/>
            <person name="Dillon D."/>
            <person name="Chandos A."/>
            <person name="von Hippel F."/>
            <person name="Guiguen Y."/>
        </authorList>
    </citation>
    <scope>NUCLEOTIDE SEQUENCE</scope>
    <source>
        <strain evidence="1">YG-Jan2019</strain>
    </source>
</reference>
<organism evidence="1 2">
    <name type="scientific">Dallia pectoralis</name>
    <name type="common">Alaska blackfish</name>
    <dbReference type="NCBI Taxonomy" id="75939"/>
    <lineage>
        <taxon>Eukaryota</taxon>
        <taxon>Metazoa</taxon>
        <taxon>Chordata</taxon>
        <taxon>Craniata</taxon>
        <taxon>Vertebrata</taxon>
        <taxon>Euteleostomi</taxon>
        <taxon>Actinopterygii</taxon>
        <taxon>Neopterygii</taxon>
        <taxon>Teleostei</taxon>
        <taxon>Protacanthopterygii</taxon>
        <taxon>Esociformes</taxon>
        <taxon>Umbridae</taxon>
        <taxon>Dallia</taxon>
    </lineage>
</organism>
<protein>
    <submittedName>
        <fullName evidence="1">Uncharacterized protein</fullName>
    </submittedName>
</protein>
<evidence type="ECO:0000313" key="2">
    <source>
        <dbReference type="Proteomes" id="UP001157502"/>
    </source>
</evidence>
<proteinExistence type="predicted"/>
<accession>A0ACC2GPS9</accession>